<accession>V6TBJ2</accession>
<keyword evidence="2" id="KW-1133">Transmembrane helix</keyword>
<evidence type="ECO:0000256" key="1">
    <source>
        <dbReference type="SAM" id="Coils"/>
    </source>
</evidence>
<comment type="caution">
    <text evidence="3">The sequence shown here is derived from an EMBL/GenBank/DDBJ whole genome shotgun (WGS) entry which is preliminary data.</text>
</comment>
<keyword evidence="2" id="KW-0812">Transmembrane</keyword>
<keyword evidence="1" id="KW-0175">Coiled coil</keyword>
<dbReference type="VEuPathDB" id="GiardiaDB:GL50581_3308"/>
<organism evidence="3 4">
    <name type="scientific">Giardia intestinalis</name>
    <name type="common">Giardia lamblia</name>
    <dbReference type="NCBI Taxonomy" id="5741"/>
    <lineage>
        <taxon>Eukaryota</taxon>
        <taxon>Metamonada</taxon>
        <taxon>Diplomonadida</taxon>
        <taxon>Hexamitidae</taxon>
        <taxon>Giardiinae</taxon>
        <taxon>Giardia</taxon>
    </lineage>
</organism>
<dbReference type="VEuPathDB" id="GiardiaDB:QR46_2359"/>
<feature type="coiled-coil region" evidence="1">
    <location>
        <begin position="126"/>
        <end position="153"/>
    </location>
</feature>
<dbReference type="AlphaFoldDB" id="V6TBJ2"/>
<feature type="transmembrane region" description="Helical" evidence="2">
    <location>
        <begin position="312"/>
        <end position="332"/>
    </location>
</feature>
<evidence type="ECO:0000256" key="2">
    <source>
        <dbReference type="SAM" id="Phobius"/>
    </source>
</evidence>
<sequence>MSIVPVLVVQALFRHFNLENGIMAMCNKYLNILAKEKEKAELVKKLMYSVRERLLRIYEEAAGEPYQSSVKDLQERDAGIEQKEADIIENLRIISQLHINELRKSLEERDAMIKRNPSNTKIPFLSQEIREKIRGLKENVDQFRELERKCERELSSSSGDARALAQKNCQECKEMAALIDDYCRAFTEEERERAFQRTDIGSPMVPSAPLFGSSGTKMSKIDELLPVHANAEEARDKLASMEQEFNEDLKILMGAVNRAKAQTNQIEEKLNQIGEVIEVVDEKMETAVTDVKELHKSTADVRKKVASIGKCVWITIILVLLGIVGIWIYRIAINFTG</sequence>
<reference evidence="4" key="1">
    <citation type="submission" date="2012-02" db="EMBL/GenBank/DDBJ databases">
        <title>Genome sequencing of Giardia lamblia Genotypes A2 and B isolates (DH and GS) and comparative analysis with the genomes of Genotypes A1 and E (WB and Pig).</title>
        <authorList>
            <person name="Adam R."/>
            <person name="Dahlstrom E."/>
            <person name="Martens C."/>
            <person name="Bruno D."/>
            <person name="Barbian K."/>
            <person name="Porcella S.F."/>
            <person name="Nash T."/>
        </authorList>
    </citation>
    <scope>NUCLEOTIDE SEQUENCE</scope>
    <source>
        <strain evidence="4">DH</strain>
    </source>
</reference>
<dbReference type="VEuPathDB" id="GiardiaDB:GL50803_005927"/>
<evidence type="ECO:0000313" key="3">
    <source>
        <dbReference type="EMBL" id="ESU35797.1"/>
    </source>
</evidence>
<dbReference type="Proteomes" id="UP000018320">
    <property type="component" value="Unassembled WGS sequence"/>
</dbReference>
<name>V6TBJ2_GIAIN</name>
<reference evidence="3 4" key="2">
    <citation type="journal article" date="2013" name="Genome Biol. Evol.">
        <title>Genome sequencing of Giardia lamblia genotypes A2 and B isolates (DH and GS) and comparative analysis with the genomes of genotypes A1 and E (WB and Pig).</title>
        <authorList>
            <person name="Adam R.D."/>
            <person name="Dahlstrom E.W."/>
            <person name="Martens C.A."/>
            <person name="Bruno D.P."/>
            <person name="Barbian K.D."/>
            <person name="Ricklefs S.M."/>
            <person name="Hernandez M.M."/>
            <person name="Narla N.P."/>
            <person name="Patel R.B."/>
            <person name="Porcella S.F."/>
            <person name="Nash T.E."/>
        </authorList>
    </citation>
    <scope>NUCLEOTIDE SEQUENCE [LARGE SCALE GENOMIC DNA]</scope>
    <source>
        <strain evidence="3 4">DH</strain>
    </source>
</reference>
<dbReference type="EMBL" id="AHGT01000068">
    <property type="protein sequence ID" value="ESU35797.1"/>
    <property type="molecule type" value="Genomic_DNA"/>
</dbReference>
<keyword evidence="2" id="KW-0472">Membrane</keyword>
<protein>
    <recommendedName>
        <fullName evidence="5">t-SNARE coiled-coil homology domain-containing protein</fullName>
    </recommendedName>
</protein>
<dbReference type="VEuPathDB" id="GiardiaDB:DHA2_5927"/>
<evidence type="ECO:0000313" key="4">
    <source>
        <dbReference type="Proteomes" id="UP000018320"/>
    </source>
</evidence>
<gene>
    <name evidence="3" type="ORF">DHA2_5927</name>
</gene>
<evidence type="ECO:0008006" key="5">
    <source>
        <dbReference type="Google" id="ProtNLM"/>
    </source>
</evidence>
<proteinExistence type="predicted"/>